<dbReference type="PROSITE" id="PS51387">
    <property type="entry name" value="FAD_PCMH"/>
    <property type="match status" value="1"/>
</dbReference>
<evidence type="ECO:0000313" key="3">
    <source>
        <dbReference type="Proteomes" id="UP000587760"/>
    </source>
</evidence>
<dbReference type="SMART" id="SM01092">
    <property type="entry name" value="CO_deh_flav_C"/>
    <property type="match status" value="1"/>
</dbReference>
<proteinExistence type="predicted"/>
<dbReference type="Pfam" id="PF03450">
    <property type="entry name" value="CO_deh_flav_C"/>
    <property type="match status" value="1"/>
</dbReference>
<dbReference type="InterPro" id="IPR016169">
    <property type="entry name" value="FAD-bd_PCMH_sub2"/>
</dbReference>
<dbReference type="EMBL" id="JACHGJ010000002">
    <property type="protein sequence ID" value="MBB6479498.1"/>
    <property type="molecule type" value="Genomic_DNA"/>
</dbReference>
<protein>
    <submittedName>
        <fullName evidence="2">CO/xanthine dehydrogenase FAD-binding subunit</fullName>
    </submittedName>
</protein>
<feature type="domain" description="FAD-binding PCMH-type" evidence="1">
    <location>
        <begin position="1"/>
        <end position="170"/>
    </location>
</feature>
<keyword evidence="3" id="KW-1185">Reference proteome</keyword>
<dbReference type="Gene3D" id="3.30.390.50">
    <property type="entry name" value="CO dehydrogenase flavoprotein, C-terminal domain"/>
    <property type="match status" value="1"/>
</dbReference>
<dbReference type="Pfam" id="PF00941">
    <property type="entry name" value="FAD_binding_5"/>
    <property type="match status" value="1"/>
</dbReference>
<dbReference type="GO" id="GO:0016491">
    <property type="term" value="F:oxidoreductase activity"/>
    <property type="evidence" value="ECO:0007669"/>
    <property type="project" value="InterPro"/>
</dbReference>
<organism evidence="2 3">
    <name type="scientific">Spirochaeta isovalerica</name>
    <dbReference type="NCBI Taxonomy" id="150"/>
    <lineage>
        <taxon>Bacteria</taxon>
        <taxon>Pseudomonadati</taxon>
        <taxon>Spirochaetota</taxon>
        <taxon>Spirochaetia</taxon>
        <taxon>Spirochaetales</taxon>
        <taxon>Spirochaetaceae</taxon>
        <taxon>Spirochaeta</taxon>
    </lineage>
</organism>
<dbReference type="Proteomes" id="UP000587760">
    <property type="component" value="Unassembled WGS sequence"/>
</dbReference>
<reference evidence="2 3" key="1">
    <citation type="submission" date="2020-08" db="EMBL/GenBank/DDBJ databases">
        <title>Genomic Encyclopedia of Type Strains, Phase IV (KMG-IV): sequencing the most valuable type-strain genomes for metagenomic binning, comparative biology and taxonomic classification.</title>
        <authorList>
            <person name="Goeker M."/>
        </authorList>
    </citation>
    <scope>NUCLEOTIDE SEQUENCE [LARGE SCALE GENOMIC DNA]</scope>
    <source>
        <strain evidence="2 3">DSM 2461</strain>
    </source>
</reference>
<dbReference type="InterPro" id="IPR016166">
    <property type="entry name" value="FAD-bd_PCMH"/>
</dbReference>
<dbReference type="InterPro" id="IPR002346">
    <property type="entry name" value="Mopterin_DH_FAD-bd"/>
</dbReference>
<evidence type="ECO:0000259" key="1">
    <source>
        <dbReference type="PROSITE" id="PS51387"/>
    </source>
</evidence>
<dbReference type="InterPro" id="IPR036683">
    <property type="entry name" value="CO_DH_flav_C_dom_sf"/>
</dbReference>
<dbReference type="RefSeq" id="WP_184744780.1">
    <property type="nucleotide sequence ID" value="NZ_JACHGJ010000002.1"/>
</dbReference>
<dbReference type="GO" id="GO:0071949">
    <property type="term" value="F:FAD binding"/>
    <property type="evidence" value="ECO:0007669"/>
    <property type="project" value="InterPro"/>
</dbReference>
<dbReference type="InterPro" id="IPR005107">
    <property type="entry name" value="CO_DH_flav_C"/>
</dbReference>
<dbReference type="PANTHER" id="PTHR42659">
    <property type="entry name" value="XANTHINE DEHYDROGENASE SUBUNIT C-RELATED"/>
    <property type="match status" value="1"/>
</dbReference>
<comment type="caution">
    <text evidence="2">The sequence shown here is derived from an EMBL/GenBank/DDBJ whole genome shotgun (WGS) entry which is preliminary data.</text>
</comment>
<dbReference type="Gene3D" id="3.30.465.10">
    <property type="match status" value="1"/>
</dbReference>
<dbReference type="SUPFAM" id="SSF55447">
    <property type="entry name" value="CO dehydrogenase flavoprotein C-terminal domain-like"/>
    <property type="match status" value="1"/>
</dbReference>
<sequence length="280" mass="30930">MSESYRPETLDELLKLMAEKDLIPFAGGTDLMVQNAAPQLPKFKKDVVFLGHLSELKQIRKDGQDLIIGAAATLTDIENHPHTPVLLRDAVALIAAPALRNRGTMGGNICNASPAGDSIPPLYALDAKFRLQSLNGERIVKAEDFFKGPGRTDRKKEEILKEIIIPLKEWNVKKYRKVGTRAANALTKCSITAAAKVKGGRIDDISIAFGAVGPVIVRDRNLELNIKGLTMKEMKEKIPSILNDYSAIIVPIDDQRSTAEYRKQVCLNLLKDFLEQDMKG</sequence>
<gene>
    <name evidence="2" type="ORF">HNR50_001156</name>
</gene>
<evidence type="ECO:0000313" key="2">
    <source>
        <dbReference type="EMBL" id="MBB6479498.1"/>
    </source>
</evidence>
<dbReference type="InterPro" id="IPR036318">
    <property type="entry name" value="FAD-bd_PCMH-like_sf"/>
</dbReference>
<dbReference type="AlphaFoldDB" id="A0A841R9W6"/>
<dbReference type="InterPro" id="IPR051312">
    <property type="entry name" value="Diverse_Substr_Oxidored"/>
</dbReference>
<name>A0A841R9W6_9SPIO</name>
<accession>A0A841R9W6</accession>
<dbReference type="SUPFAM" id="SSF56176">
    <property type="entry name" value="FAD-binding/transporter-associated domain-like"/>
    <property type="match status" value="1"/>
</dbReference>
<dbReference type="PANTHER" id="PTHR42659:SF9">
    <property type="entry name" value="XANTHINE DEHYDROGENASE FAD-BINDING SUBUNIT XDHB-RELATED"/>
    <property type="match status" value="1"/>
</dbReference>